<dbReference type="Pfam" id="PF00782">
    <property type="entry name" value="DSPc"/>
    <property type="match status" value="1"/>
</dbReference>
<dbReference type="AlphaFoldDB" id="A0A0V1N451"/>
<protein>
    <recommendedName>
        <fullName evidence="2">protein-tyrosine-phosphatase</fullName>
        <ecNumber evidence="2">3.1.3.48</ecNumber>
    </recommendedName>
</protein>
<evidence type="ECO:0000259" key="7">
    <source>
        <dbReference type="PROSITE" id="PS50056"/>
    </source>
</evidence>
<dbReference type="PROSITE" id="PS00383">
    <property type="entry name" value="TYR_PHOSPHATASE_1"/>
    <property type="match status" value="1"/>
</dbReference>
<dbReference type="STRING" id="268474.A0A0V1N451"/>
<dbReference type="GO" id="GO:0005737">
    <property type="term" value="C:cytoplasm"/>
    <property type="evidence" value="ECO:0007669"/>
    <property type="project" value="TreeGrafter"/>
</dbReference>
<feature type="compositionally biased region" description="Polar residues" evidence="5">
    <location>
        <begin position="311"/>
        <end position="322"/>
    </location>
</feature>
<dbReference type="GO" id="GO:0043409">
    <property type="term" value="P:negative regulation of MAPK cascade"/>
    <property type="evidence" value="ECO:0007669"/>
    <property type="project" value="TreeGrafter"/>
</dbReference>
<feature type="compositionally biased region" description="Polar residues" evidence="5">
    <location>
        <begin position="409"/>
        <end position="418"/>
    </location>
</feature>
<dbReference type="GO" id="GO:0017017">
    <property type="term" value="F:MAP kinase tyrosine/serine/threonine phosphatase activity"/>
    <property type="evidence" value="ECO:0007669"/>
    <property type="project" value="TreeGrafter"/>
</dbReference>
<feature type="domain" description="Tyrosine-protein phosphatase" evidence="6">
    <location>
        <begin position="143"/>
        <end position="285"/>
    </location>
</feature>
<evidence type="ECO:0000259" key="6">
    <source>
        <dbReference type="PROSITE" id="PS50054"/>
    </source>
</evidence>
<evidence type="ECO:0000256" key="3">
    <source>
        <dbReference type="ARBA" id="ARBA00022801"/>
    </source>
</evidence>
<gene>
    <name evidence="8" type="primary">Dusp8</name>
    <name evidence="8" type="ORF">T10_12381</name>
</gene>
<name>A0A0V1N451_9BILA</name>
<dbReference type="GO" id="GO:0008330">
    <property type="term" value="F:protein tyrosine/threonine phosphatase activity"/>
    <property type="evidence" value="ECO:0007669"/>
    <property type="project" value="TreeGrafter"/>
</dbReference>
<dbReference type="EMBL" id="JYDO01000010">
    <property type="protein sequence ID" value="KRZ78763.1"/>
    <property type="molecule type" value="Genomic_DNA"/>
</dbReference>
<dbReference type="SMART" id="SM00195">
    <property type="entry name" value="DSPc"/>
    <property type="match status" value="1"/>
</dbReference>
<dbReference type="InterPro" id="IPR029021">
    <property type="entry name" value="Prot-tyrosine_phosphatase-like"/>
</dbReference>
<evidence type="ECO:0000313" key="9">
    <source>
        <dbReference type="Proteomes" id="UP000054843"/>
    </source>
</evidence>
<dbReference type="InterPro" id="IPR020422">
    <property type="entry name" value="TYR_PHOSPHATASE_DUAL_dom"/>
</dbReference>
<feature type="region of interest" description="Disordered" evidence="5">
    <location>
        <begin position="373"/>
        <end position="392"/>
    </location>
</feature>
<dbReference type="OrthoDB" id="165342at2759"/>
<comment type="caution">
    <text evidence="8">The sequence shown here is derived from an EMBL/GenBank/DDBJ whole genome shotgun (WGS) entry which is preliminary data.</text>
</comment>
<evidence type="ECO:0000256" key="5">
    <source>
        <dbReference type="SAM" id="MobiDB-lite"/>
    </source>
</evidence>
<organism evidence="8 9">
    <name type="scientific">Trichinella papuae</name>
    <dbReference type="NCBI Taxonomy" id="268474"/>
    <lineage>
        <taxon>Eukaryota</taxon>
        <taxon>Metazoa</taxon>
        <taxon>Ecdysozoa</taxon>
        <taxon>Nematoda</taxon>
        <taxon>Enoplea</taxon>
        <taxon>Dorylaimia</taxon>
        <taxon>Trichinellida</taxon>
        <taxon>Trichinellidae</taxon>
        <taxon>Trichinella</taxon>
    </lineage>
</organism>
<dbReference type="InterPro" id="IPR000340">
    <property type="entry name" value="Dual-sp_phosphatase_cat-dom"/>
</dbReference>
<dbReference type="InterPro" id="IPR016130">
    <property type="entry name" value="Tyr_Pase_AS"/>
</dbReference>
<dbReference type="PROSITE" id="PS50054">
    <property type="entry name" value="TYR_PHOSPHATASE_DUAL"/>
    <property type="match status" value="1"/>
</dbReference>
<feature type="domain" description="Tyrosine specific protein phosphatases" evidence="7">
    <location>
        <begin position="209"/>
        <end position="266"/>
    </location>
</feature>
<dbReference type="PANTHER" id="PTHR10159">
    <property type="entry name" value="DUAL SPECIFICITY PROTEIN PHOSPHATASE"/>
    <property type="match status" value="1"/>
</dbReference>
<dbReference type="EC" id="3.1.3.48" evidence="2"/>
<feature type="region of interest" description="Disordered" evidence="5">
    <location>
        <begin position="399"/>
        <end position="437"/>
    </location>
</feature>
<keyword evidence="4" id="KW-0904">Protein phosphatase</keyword>
<sequence>MKAMLPVQGTAASVRLALDLDLEEPPKKRLDRPYKRCHHHARLLFVQICKLLVLDCIVQARTCVDRTELDTSRYCGADALNNAINDGGLMKSGGRNHFTAFEHNDESMTGGQQHCTANAQDAGPSWTALSSFSQPCLSASNSGPTKILPFLYLGSQKDAMDEQLLKKYGINYVLNISVASPKPEFLQEENFLRIPVNDSYNDKLLPYFDQTFRFVDKVRETNANVLVHCLAGISRSPTLAIACVMRYLHMTSEEAYKYVKDKRPSISPNFNFLGQLLEFERRLKNISQNATDLHCKDLLRTQVDEIVDLPSHQTETPSTPSTRPVHEQTGVAKTPPPPPPPPPLPPQPPPCLDTTLHNLRSVKRPVSFLTGKLTAGSDRATAPQPPPQLSRANLALGSLGSRRKPQPTELPSPSTELSKLSFGSPAKSVHQSQNSVANPSFLSKARLNFGRGELPFSSQRQCCDTPVRRGFRSKQSKQADLLCAENPMFPDHCEQYCSRVPAFQNTDTVVVEKHSSSSNAASAETWLFSTFSTRMRQLMRKRASWPRTVSSTVRPPEARNKSTAVLFGKPSKISTVKAGGVSVQLACYSDLQQPDHVLLRHSCHSDTSLSLALDHCSTTSSDCSSTLFTDSKRDSRGSSSSLEIAVI</sequence>
<evidence type="ECO:0000256" key="2">
    <source>
        <dbReference type="ARBA" id="ARBA00013064"/>
    </source>
</evidence>
<evidence type="ECO:0000256" key="4">
    <source>
        <dbReference type="ARBA" id="ARBA00022912"/>
    </source>
</evidence>
<dbReference type="InterPro" id="IPR000387">
    <property type="entry name" value="Tyr_Pase_dom"/>
</dbReference>
<evidence type="ECO:0000256" key="1">
    <source>
        <dbReference type="ARBA" id="ARBA00008601"/>
    </source>
</evidence>
<keyword evidence="9" id="KW-1185">Reference proteome</keyword>
<accession>A0A0V1N451</accession>
<dbReference type="SUPFAM" id="SSF52799">
    <property type="entry name" value="(Phosphotyrosine protein) phosphatases II"/>
    <property type="match status" value="1"/>
</dbReference>
<feature type="compositionally biased region" description="Pro residues" evidence="5">
    <location>
        <begin position="334"/>
        <end position="351"/>
    </location>
</feature>
<dbReference type="FunFam" id="3.90.190.10:FF:000208">
    <property type="entry name" value="Vh5 dual specificity phosphatase, putative"/>
    <property type="match status" value="1"/>
</dbReference>
<dbReference type="Gene3D" id="3.90.190.10">
    <property type="entry name" value="Protein tyrosine phosphatase superfamily"/>
    <property type="match status" value="1"/>
</dbReference>
<proteinExistence type="inferred from homology"/>
<comment type="similarity">
    <text evidence="1">Belongs to the protein-tyrosine phosphatase family. Non-receptor class dual specificity subfamily.</text>
</comment>
<dbReference type="GO" id="GO:0033550">
    <property type="term" value="F:MAP kinase tyrosine phosphatase activity"/>
    <property type="evidence" value="ECO:0007669"/>
    <property type="project" value="TreeGrafter"/>
</dbReference>
<dbReference type="PROSITE" id="PS50056">
    <property type="entry name" value="TYR_PHOSPHATASE_2"/>
    <property type="match status" value="1"/>
</dbReference>
<evidence type="ECO:0000313" key="8">
    <source>
        <dbReference type="EMBL" id="KRZ78763.1"/>
    </source>
</evidence>
<dbReference type="CDD" id="cd14568">
    <property type="entry name" value="DSP_MKP_classIII"/>
    <property type="match status" value="1"/>
</dbReference>
<feature type="region of interest" description="Disordered" evidence="5">
    <location>
        <begin position="311"/>
        <end position="355"/>
    </location>
</feature>
<reference evidence="8 9" key="1">
    <citation type="submission" date="2015-01" db="EMBL/GenBank/DDBJ databases">
        <title>Evolution of Trichinella species and genotypes.</title>
        <authorList>
            <person name="Korhonen P.K."/>
            <person name="Edoardo P."/>
            <person name="Giuseppe L.R."/>
            <person name="Gasser R.B."/>
        </authorList>
    </citation>
    <scope>NUCLEOTIDE SEQUENCE [LARGE SCALE GENOMIC DNA]</scope>
    <source>
        <strain evidence="8">ISS1980</strain>
    </source>
</reference>
<keyword evidence="3" id="KW-0378">Hydrolase</keyword>
<dbReference type="Proteomes" id="UP000054843">
    <property type="component" value="Unassembled WGS sequence"/>
</dbReference>
<dbReference type="PANTHER" id="PTHR10159:SF533">
    <property type="entry name" value="TYROSINE-PROTEIN PHOSPHATASE VHP-1"/>
    <property type="match status" value="1"/>
</dbReference>